<dbReference type="PANTHER" id="PTHR11610:SF173">
    <property type="entry name" value="LIPASE DOMAIN-CONTAINING PROTEIN-RELATED"/>
    <property type="match status" value="1"/>
</dbReference>
<dbReference type="SUPFAM" id="SSF53474">
    <property type="entry name" value="alpha/beta-Hydrolases"/>
    <property type="match status" value="1"/>
</dbReference>
<proteinExistence type="inferred from homology"/>
<name>A0A7R9EHZ7_9NEOP</name>
<gene>
    <name evidence="6" type="ORF">TMSB3V08_LOCUS9696</name>
</gene>
<dbReference type="PANTHER" id="PTHR11610">
    <property type="entry name" value="LIPASE"/>
    <property type="match status" value="1"/>
</dbReference>
<dbReference type="Pfam" id="PF00151">
    <property type="entry name" value="Lipase"/>
    <property type="match status" value="2"/>
</dbReference>
<dbReference type="EMBL" id="OB796062">
    <property type="protein sequence ID" value="CAD7433005.1"/>
    <property type="molecule type" value="Genomic_DNA"/>
</dbReference>
<evidence type="ECO:0000256" key="3">
    <source>
        <dbReference type="ARBA" id="ARBA00022525"/>
    </source>
</evidence>
<organism evidence="6">
    <name type="scientific">Timema monikensis</name>
    <dbReference type="NCBI Taxonomy" id="170555"/>
    <lineage>
        <taxon>Eukaryota</taxon>
        <taxon>Metazoa</taxon>
        <taxon>Ecdysozoa</taxon>
        <taxon>Arthropoda</taxon>
        <taxon>Hexapoda</taxon>
        <taxon>Insecta</taxon>
        <taxon>Pterygota</taxon>
        <taxon>Neoptera</taxon>
        <taxon>Polyneoptera</taxon>
        <taxon>Phasmatodea</taxon>
        <taxon>Timematodea</taxon>
        <taxon>Timematoidea</taxon>
        <taxon>Timematidae</taxon>
        <taxon>Timema</taxon>
    </lineage>
</organism>
<dbReference type="GO" id="GO:0016042">
    <property type="term" value="P:lipid catabolic process"/>
    <property type="evidence" value="ECO:0007669"/>
    <property type="project" value="TreeGrafter"/>
</dbReference>
<comment type="subcellular location">
    <subcellularLocation>
        <location evidence="1">Secreted</location>
    </subcellularLocation>
</comment>
<keyword evidence="3" id="KW-0964">Secreted</keyword>
<evidence type="ECO:0000256" key="1">
    <source>
        <dbReference type="ARBA" id="ARBA00004613"/>
    </source>
</evidence>
<accession>A0A7R9EHZ7</accession>
<dbReference type="InterPro" id="IPR029058">
    <property type="entry name" value="AB_hydrolase_fold"/>
</dbReference>
<evidence type="ECO:0000259" key="5">
    <source>
        <dbReference type="Pfam" id="PF00151"/>
    </source>
</evidence>
<dbReference type="InterPro" id="IPR000734">
    <property type="entry name" value="TAG_lipase"/>
</dbReference>
<dbReference type="Gene3D" id="3.40.50.1820">
    <property type="entry name" value="alpha/beta hydrolase"/>
    <property type="match status" value="1"/>
</dbReference>
<evidence type="ECO:0000256" key="4">
    <source>
        <dbReference type="RuleBase" id="RU004262"/>
    </source>
</evidence>
<dbReference type="InterPro" id="IPR013818">
    <property type="entry name" value="Lipase"/>
</dbReference>
<protein>
    <recommendedName>
        <fullName evidence="5">Lipase domain-containing protein</fullName>
    </recommendedName>
</protein>
<evidence type="ECO:0000313" key="6">
    <source>
        <dbReference type="EMBL" id="CAD7433005.1"/>
    </source>
</evidence>
<feature type="domain" description="Lipase" evidence="5">
    <location>
        <begin position="287"/>
        <end position="418"/>
    </location>
</feature>
<dbReference type="InterPro" id="IPR002334">
    <property type="entry name" value="Allerg_PlipaseA1"/>
</dbReference>
<dbReference type="GO" id="GO:0016298">
    <property type="term" value="F:lipase activity"/>
    <property type="evidence" value="ECO:0007669"/>
    <property type="project" value="InterPro"/>
</dbReference>
<comment type="similarity">
    <text evidence="2 4">Belongs to the AB hydrolase superfamily. Lipase family.</text>
</comment>
<evidence type="ECO:0000256" key="2">
    <source>
        <dbReference type="ARBA" id="ARBA00010701"/>
    </source>
</evidence>
<dbReference type="PRINTS" id="PR00825">
    <property type="entry name" value="DOLALLERGEN"/>
</dbReference>
<dbReference type="GO" id="GO:0005615">
    <property type="term" value="C:extracellular space"/>
    <property type="evidence" value="ECO:0007669"/>
    <property type="project" value="TreeGrafter"/>
</dbReference>
<reference evidence="6" key="1">
    <citation type="submission" date="2020-11" db="EMBL/GenBank/DDBJ databases">
        <authorList>
            <person name="Tran Van P."/>
        </authorList>
    </citation>
    <scope>NUCLEOTIDE SEQUENCE</scope>
</reference>
<feature type="domain" description="Lipase" evidence="5">
    <location>
        <begin position="106"/>
        <end position="248"/>
    </location>
</feature>
<dbReference type="AlphaFoldDB" id="A0A7R9EHZ7"/>
<sequence>MARRNVEARLASLDAALALSAPLSDYEGINLVQLPGADGKLHWLNMDGRFISELKVTEDDVTFLLYTRQGQDLTPTFIYYILKVTTYRQNPSVPSTLVKGVDSSLGNFNPNRETKFIIHGFFSDGNSMKEITEATLDLSGLSSPCSVTSTPPLHLSPGFIQAGADYNLIVVDWSGPANGLSAQAATVDIGTFTARLIEYLVTKGLTTANIDLIGFSLGAHVAAIAANRNTAGRIGRITGTCSPRGCYQSNTGRVGDITLEAAIRVTLGRKYHPRGCYRSNAGRYCASGLDPVGRRYEKVPLEDRLDITDGDFVQVIHTNGGFIGWGSDLGHVDFYPNDGNKQYGCGIDLTGACSHLRAVAFYAESITSSVGFYGTRCSSWSDYTSGICSTNVRQMMGALTPNSARGSFYLWTKNNKPYALGL</sequence>